<sequence length="284" mass="33710">MKKDIRILNIFLYIPLFYSCFLNPPKSSKINKIKNPSFDFKKIEKENITKYNKDTIKESNKNICLSLEEPEPNKIKEGEVFEPLAFGYVTWAKSGDLMALKNKNNNLIEDLRELKYSYIFSPIQFKTYSLFSFNYGINDNNYKIFGQEVPIAKIIAFESTKEFEKKYEIKSLKLNYEGSNIDFEQNRTGFPKINLKETSKELQYIFSYNFGVFDNSLADYFQFFYKKHKCSYMPAYLTIKDKQTNKDIIYEIILNLKTFNNTIKLIFDKYPNLSKDKLKLFIDK</sequence>
<dbReference type="EMBL" id="CP001529">
    <property type="protein sequence ID" value="ACN92744.1"/>
    <property type="molecule type" value="Genomic_DNA"/>
</dbReference>
<gene>
    <name evidence="2" type="ORF">BBU118A_Y04</name>
</gene>
<evidence type="ECO:0000259" key="1">
    <source>
        <dbReference type="Pfam" id="PF24960"/>
    </source>
</evidence>
<evidence type="ECO:0000313" key="3">
    <source>
        <dbReference type="Proteomes" id="UP000006208"/>
    </source>
</evidence>
<organism evidence="2 3">
    <name type="scientific">Borreliella burgdorferi 118a</name>
    <dbReference type="NCBI Taxonomy" id="476210"/>
    <lineage>
        <taxon>Bacteria</taxon>
        <taxon>Pseudomonadati</taxon>
        <taxon>Spirochaetota</taxon>
        <taxon>Spirochaetia</taxon>
        <taxon>Spirochaetales</taxon>
        <taxon>Borreliaceae</taxon>
        <taxon>Borreliella</taxon>
    </lineage>
</organism>
<dbReference type="Pfam" id="PF24960">
    <property type="entry name" value="BB0158"/>
    <property type="match status" value="1"/>
</dbReference>
<dbReference type="RefSeq" id="WP_012622460.1">
    <property type="nucleotide sequence ID" value="NC_012248.1"/>
</dbReference>
<name>A0A7U4DIQ1_BORBG</name>
<geneLocation type="plasmid" evidence="2 3">
    <name>118a_lp28-5</name>
</geneLocation>
<dbReference type="NCBIfam" id="NF033723">
    <property type="entry name" value="S2_P23"/>
    <property type="match status" value="1"/>
</dbReference>
<protein>
    <submittedName>
        <fullName evidence="2">Putative lipoprotein</fullName>
    </submittedName>
</protein>
<dbReference type="AlphaFoldDB" id="A0A7U4DIQ1"/>
<proteinExistence type="predicted"/>
<evidence type="ECO:0000313" key="2">
    <source>
        <dbReference type="EMBL" id="ACN92744.1"/>
    </source>
</evidence>
<reference evidence="2 3" key="1">
    <citation type="journal article" date="2011" name="J. Bacteriol.">
        <title>Whole-genome sequences of thirteen isolates of Borrelia burgdorferi.</title>
        <authorList>
            <person name="Schutzer S.E."/>
            <person name="Fraser-Liggett C.M."/>
            <person name="Casjens S.R."/>
            <person name="Qiu W.G."/>
            <person name="Dunn J.J."/>
            <person name="Mongodin E.F."/>
            <person name="Luft B.J."/>
        </authorList>
    </citation>
    <scope>NUCLEOTIDE SEQUENCE [LARGE SCALE GENOMIC DNA]</scope>
    <source>
        <strain evidence="2 3">118a</strain>
        <plasmid evidence="2 3">118a_lp28-5</plasmid>
    </source>
</reference>
<dbReference type="Proteomes" id="UP000006208">
    <property type="component" value="Plasmid 118a_lp28-5"/>
</dbReference>
<feature type="domain" description="Outer surface lipoprotein BB0158" evidence="1">
    <location>
        <begin position="89"/>
        <end position="271"/>
    </location>
</feature>
<dbReference type="PROSITE" id="PS51257">
    <property type="entry name" value="PROKAR_LIPOPROTEIN"/>
    <property type="match status" value="1"/>
</dbReference>
<dbReference type="InterPro" id="IPR056668">
    <property type="entry name" value="BB0158-like"/>
</dbReference>
<keyword evidence="2" id="KW-0614">Plasmid</keyword>
<accession>A0A7U4DIQ1</accession>
<keyword evidence="2" id="KW-0449">Lipoprotein</keyword>